<name>A0ABT2CJ26_9ACTN</name>
<evidence type="ECO:0000313" key="1">
    <source>
        <dbReference type="EMBL" id="MCS0637417.1"/>
    </source>
</evidence>
<comment type="caution">
    <text evidence="1">The sequence shown here is derived from an EMBL/GenBank/DDBJ whole genome shotgun (WGS) entry which is preliminary data.</text>
</comment>
<organism evidence="1 2">
    <name type="scientific">Streptomyces pyxinae</name>
    <dbReference type="NCBI Taxonomy" id="2970734"/>
    <lineage>
        <taxon>Bacteria</taxon>
        <taxon>Bacillati</taxon>
        <taxon>Actinomycetota</taxon>
        <taxon>Actinomycetes</taxon>
        <taxon>Kitasatosporales</taxon>
        <taxon>Streptomycetaceae</taxon>
        <taxon>Streptomyces</taxon>
    </lineage>
</organism>
<reference evidence="1" key="1">
    <citation type="submission" date="2022-08" db="EMBL/GenBank/DDBJ databases">
        <authorList>
            <person name="Somphong A."/>
            <person name="Phongsopitanun W."/>
        </authorList>
    </citation>
    <scope>NUCLEOTIDE SEQUENCE</scope>
    <source>
        <strain evidence="1">LP05-1</strain>
    </source>
</reference>
<dbReference type="EMBL" id="JANUGQ010000014">
    <property type="protein sequence ID" value="MCS0637417.1"/>
    <property type="molecule type" value="Genomic_DNA"/>
</dbReference>
<evidence type="ECO:0000313" key="2">
    <source>
        <dbReference type="Proteomes" id="UP001431313"/>
    </source>
</evidence>
<protein>
    <submittedName>
        <fullName evidence="1">Uncharacterized protein</fullName>
    </submittedName>
</protein>
<keyword evidence="2" id="KW-1185">Reference proteome</keyword>
<proteinExistence type="predicted"/>
<gene>
    <name evidence="1" type="ORF">NX801_17450</name>
</gene>
<dbReference type="RefSeq" id="WP_258788669.1">
    <property type="nucleotide sequence ID" value="NZ_JANUGQ010000014.1"/>
</dbReference>
<accession>A0ABT2CJ26</accession>
<sequence length="137" mass="14846">MTSSVAQQNRSAWEPYLTQRAVPELDLGWHVVFASTAKATYGGRKENPRFKDALTVITRAQAELERRGVSRFGPGTACIEQPFLEEACPYSTLGAAGVTFGCSMRSETGAGYISAGLLTGYDQMPAFNPDHWAPTVP</sequence>
<dbReference type="Proteomes" id="UP001431313">
    <property type="component" value="Unassembled WGS sequence"/>
</dbReference>